<evidence type="ECO:0000313" key="3">
    <source>
        <dbReference type="Proteomes" id="UP001596512"/>
    </source>
</evidence>
<evidence type="ECO:0000313" key="2">
    <source>
        <dbReference type="EMBL" id="MFC7615967.1"/>
    </source>
</evidence>
<dbReference type="EMBL" id="JBHTEY010000004">
    <property type="protein sequence ID" value="MFC7615967.1"/>
    <property type="molecule type" value="Genomic_DNA"/>
</dbReference>
<feature type="transmembrane region" description="Helical" evidence="1">
    <location>
        <begin position="29"/>
        <end position="47"/>
    </location>
</feature>
<name>A0ABW2TQ73_9PSEU</name>
<comment type="caution">
    <text evidence="2">The sequence shown here is derived from an EMBL/GenBank/DDBJ whole genome shotgun (WGS) entry which is preliminary data.</text>
</comment>
<keyword evidence="1" id="KW-0472">Membrane</keyword>
<protein>
    <submittedName>
        <fullName evidence="2">Uncharacterized protein</fullName>
    </submittedName>
</protein>
<reference evidence="3" key="1">
    <citation type="journal article" date="2019" name="Int. J. Syst. Evol. Microbiol.">
        <title>The Global Catalogue of Microorganisms (GCM) 10K type strain sequencing project: providing services to taxonomists for standard genome sequencing and annotation.</title>
        <authorList>
            <consortium name="The Broad Institute Genomics Platform"/>
            <consortium name="The Broad Institute Genome Sequencing Center for Infectious Disease"/>
            <person name="Wu L."/>
            <person name="Ma J."/>
        </authorList>
    </citation>
    <scope>NUCLEOTIDE SEQUENCE [LARGE SCALE GENOMIC DNA]</scope>
    <source>
        <strain evidence="3">JCM 17695</strain>
    </source>
</reference>
<feature type="transmembrane region" description="Helical" evidence="1">
    <location>
        <begin position="53"/>
        <end position="72"/>
    </location>
</feature>
<keyword evidence="3" id="KW-1185">Reference proteome</keyword>
<feature type="transmembrane region" description="Helical" evidence="1">
    <location>
        <begin position="6"/>
        <end position="24"/>
    </location>
</feature>
<keyword evidence="1" id="KW-0812">Transmembrane</keyword>
<gene>
    <name evidence="2" type="ORF">ACFQV2_23250</name>
</gene>
<sequence length="74" mass="7284">MGALLPLAGLDPLTCAPFALLLAVRRTTAVAIAALALLPYAVLSALLPGGPPLWPLAAFAALAVALGVRRAAAG</sequence>
<accession>A0ABW2TQ73</accession>
<proteinExistence type="predicted"/>
<organism evidence="2 3">
    <name type="scientific">Actinokineospora soli</name>
    <dbReference type="NCBI Taxonomy" id="1048753"/>
    <lineage>
        <taxon>Bacteria</taxon>
        <taxon>Bacillati</taxon>
        <taxon>Actinomycetota</taxon>
        <taxon>Actinomycetes</taxon>
        <taxon>Pseudonocardiales</taxon>
        <taxon>Pseudonocardiaceae</taxon>
        <taxon>Actinokineospora</taxon>
    </lineage>
</organism>
<evidence type="ECO:0000256" key="1">
    <source>
        <dbReference type="SAM" id="Phobius"/>
    </source>
</evidence>
<keyword evidence="1" id="KW-1133">Transmembrane helix</keyword>
<dbReference type="Proteomes" id="UP001596512">
    <property type="component" value="Unassembled WGS sequence"/>
</dbReference>